<accession>A0A2H4UVP7</accession>
<gene>
    <name evidence="1" type="ORF">BMW23_0902</name>
</gene>
<sequence>MCIKIKELCYSIIGLFNKCAHEYDLEYSEMKKDDDMINEQNNKMLHCPVVIMMDSNTNNILSTPLKDNVNIKQKKEEEWEFL</sequence>
<protein>
    <submittedName>
        <fullName evidence="1">Uncharacterized protein</fullName>
    </submittedName>
</protein>
<proteinExistence type="predicted"/>
<organism evidence="1">
    <name type="scientific">Bodo saltans virus</name>
    <dbReference type="NCBI Taxonomy" id="2024608"/>
    <lineage>
        <taxon>Viruses</taxon>
        <taxon>Varidnaviria</taxon>
        <taxon>Bamfordvirae</taxon>
        <taxon>Nucleocytoviricota</taxon>
        <taxon>Megaviricetes</taxon>
        <taxon>Imitervirales</taxon>
        <taxon>Mimiviridae</taxon>
        <taxon>Klosneuvirinae</taxon>
        <taxon>Theiavirus</taxon>
        <taxon>Theiavirus salishense</taxon>
    </lineage>
</organism>
<dbReference type="Proteomes" id="UP000240325">
    <property type="component" value="Segment"/>
</dbReference>
<evidence type="ECO:0000313" key="1">
    <source>
        <dbReference type="EMBL" id="ATZ80947.1"/>
    </source>
</evidence>
<reference evidence="1" key="1">
    <citation type="journal article" date="2017" name="Elife">
        <title>The kinetoplastid-infecting Bodo saltans virus (BsV), a window into the most abundant giant viruses in the sea.</title>
        <authorList>
            <person name="Deeg C.M."/>
            <person name="Chow C.-E.T."/>
            <person name="Suttle C.A."/>
        </authorList>
    </citation>
    <scope>NUCLEOTIDE SEQUENCE</scope>
    <source>
        <strain evidence="1">NG1</strain>
    </source>
</reference>
<dbReference type="EMBL" id="MF782455">
    <property type="protein sequence ID" value="ATZ80947.1"/>
    <property type="molecule type" value="Genomic_DNA"/>
</dbReference>
<keyword evidence="2" id="KW-1185">Reference proteome</keyword>
<evidence type="ECO:0000313" key="2">
    <source>
        <dbReference type="Proteomes" id="UP000240325"/>
    </source>
</evidence>
<name>A0A2H4UVP7_9VIRU</name>